<dbReference type="InterPro" id="IPR024072">
    <property type="entry name" value="DHFR-like_dom_sf"/>
</dbReference>
<dbReference type="PANTHER" id="PTHR38011:SF11">
    <property type="entry name" value="2,5-DIAMINO-6-RIBOSYLAMINO-4(3H)-PYRIMIDINONE 5'-PHOSPHATE REDUCTASE"/>
    <property type="match status" value="1"/>
</dbReference>
<dbReference type="GO" id="GO:0009231">
    <property type="term" value="P:riboflavin biosynthetic process"/>
    <property type="evidence" value="ECO:0007669"/>
    <property type="project" value="InterPro"/>
</dbReference>
<feature type="domain" description="Bacterial bifunctional deaminase-reductase C-terminal" evidence="1">
    <location>
        <begin position="3"/>
        <end position="179"/>
    </location>
</feature>
<proteinExistence type="predicted"/>
<dbReference type="SUPFAM" id="SSF53597">
    <property type="entry name" value="Dihydrofolate reductase-like"/>
    <property type="match status" value="1"/>
</dbReference>
<evidence type="ECO:0000313" key="2">
    <source>
        <dbReference type="EMBL" id="SDX24067.1"/>
    </source>
</evidence>
<dbReference type="Pfam" id="PF01872">
    <property type="entry name" value="RibD_C"/>
    <property type="match status" value="1"/>
</dbReference>
<evidence type="ECO:0000259" key="1">
    <source>
        <dbReference type="Pfam" id="PF01872"/>
    </source>
</evidence>
<dbReference type="RefSeq" id="WP_026773151.1">
    <property type="nucleotide sequence ID" value="NZ_FNNO01000011.1"/>
</dbReference>
<dbReference type="AlphaFoldDB" id="A0A8X8IE20"/>
<reference evidence="2 3" key="1">
    <citation type="submission" date="2016-10" db="EMBL/GenBank/DDBJ databases">
        <authorList>
            <person name="Varghese N."/>
            <person name="Submissions S."/>
        </authorList>
    </citation>
    <scope>NUCLEOTIDE SEQUENCE [LARGE SCALE GENOMIC DNA]</scope>
    <source>
        <strain evidence="2 3">DSM 25353</strain>
    </source>
</reference>
<dbReference type="EMBL" id="FNNO01000011">
    <property type="protein sequence ID" value="SDX24067.1"/>
    <property type="molecule type" value="Genomic_DNA"/>
</dbReference>
<dbReference type="Gene3D" id="3.40.430.10">
    <property type="entry name" value="Dihydrofolate Reductase, subunit A"/>
    <property type="match status" value="1"/>
</dbReference>
<organism evidence="2 3">
    <name type="scientific">Hydrobacter penzbergensis</name>
    <dbReference type="NCBI Taxonomy" id="1235997"/>
    <lineage>
        <taxon>Bacteria</taxon>
        <taxon>Pseudomonadati</taxon>
        <taxon>Bacteroidota</taxon>
        <taxon>Chitinophagia</taxon>
        <taxon>Chitinophagales</taxon>
        <taxon>Chitinophagaceae</taxon>
        <taxon>Hydrobacter</taxon>
    </lineage>
</organism>
<dbReference type="GO" id="GO:0008703">
    <property type="term" value="F:5-amino-6-(5-phosphoribosylamino)uracil reductase activity"/>
    <property type="evidence" value="ECO:0007669"/>
    <property type="project" value="InterPro"/>
</dbReference>
<evidence type="ECO:0000313" key="3">
    <source>
        <dbReference type="Proteomes" id="UP000198711"/>
    </source>
</evidence>
<keyword evidence="3" id="KW-1185">Reference proteome</keyword>
<accession>A0A8X8IE20</accession>
<gene>
    <name evidence="2" type="ORF">SAMN05444410_111103</name>
</gene>
<comment type="caution">
    <text evidence="2">The sequence shown here is derived from an EMBL/GenBank/DDBJ whole genome shotgun (WGS) entry which is preliminary data.</text>
</comment>
<dbReference type="PANTHER" id="PTHR38011">
    <property type="entry name" value="DIHYDROFOLATE REDUCTASE FAMILY PROTEIN (AFU_ORTHOLOGUE AFUA_8G06820)"/>
    <property type="match status" value="1"/>
</dbReference>
<dbReference type="InterPro" id="IPR002734">
    <property type="entry name" value="RibDG_C"/>
</dbReference>
<name>A0A8X8IE20_9BACT</name>
<dbReference type="Proteomes" id="UP000198711">
    <property type="component" value="Unassembled WGS sequence"/>
</dbReference>
<protein>
    <submittedName>
        <fullName evidence="2">Dihydrofolate reductase</fullName>
    </submittedName>
</protein>
<sequence>MRKLKLQVQMSVDGYVAGPNGELDWMTWNLDSKLINFITELTDSSDTILLGRKMTEGFVNYWEAVQPNSPEYSFALKMVNTPKVIFTKTLDKPIGKNTSLAKGNLSDEIMKLKKQEGKDIVVYGGAGFVSALIQGRHIDEFNFFINPVMINKGMRIFDLANMRQELSLVSTTPYECGITVLRYQLK</sequence>
<dbReference type="InterPro" id="IPR050765">
    <property type="entry name" value="Riboflavin_Biosynth_HTPR"/>
</dbReference>